<sequence>MKKVSSGGGWPAIWYTLRKGQEAGGIWKLWKAMRSKNACKTCALGMGGQRGGMVNEQGHFPEVCKKSLQAMVADMQGAIGPEFWQQYAVEDLRQLSPRELENCGRLTQPVLYTPELRRYQPIPWEDAFRRIAGKLSELTAEETFWYFSGRSSNEAGFLLQLFARLYGTNNVNNCSYYCHQASGVGLTSSTGSGTATIMLEDLDKCDLVFVIGGNPASNHPRLMRTLMEVRRRGGEVIVINPLVETGLVNFRVPSDVRSLLFGTKIASLYVQPHIGGDLALLTGIAKRIVELTAHDMNFVESHCNNWDELSRSLDNASWDEITEKSGVSYDQIDEIAQRYSKAKNAVFSWTMGITHHTHGVQNVQAIANLALLRGMVGRPAAGLLPIRGHSNVQGIGSVGVTPKLKDAIFERLQTHFGVSLPTTAGLDTMGCMEGAHGGKLKFGLSLGGNLYGSNPDSTFAQQALENLDMMVYLSTTLNTGHAFGLARETIILPVLARDEEPQPTTQESMFNLVRLSDGGPRRHVGPKSEVEVIATIADEVSKGDTHSEKNGTLGSIEWLRMRNTGRIREAISKIVPGYDKIRDIADNKEEFQIAGRTFHEPSFPTANGRANLHSHQLPELLGSKNELRLMTIRSEGQFNTVVYEDYDLYRGVEDRRVILIHPDDIAERGLDTATPVTVYGPAGSLSGVRLHPFPQIRPGNTAMYYPECNVLVSRHVDPSSKTPAFKGVIVTLEPEEVLTSTQ</sequence>
<dbReference type="RefSeq" id="WP_148074119.1">
    <property type="nucleotide sequence ID" value="NZ_CP042913.1"/>
</dbReference>
<dbReference type="InterPro" id="IPR010046">
    <property type="entry name" value="Mopterin_OxRdtse_a_bac"/>
</dbReference>
<organism evidence="6 7">
    <name type="scientific">Bythopirellula goksoeyrii</name>
    <dbReference type="NCBI Taxonomy" id="1400387"/>
    <lineage>
        <taxon>Bacteria</taxon>
        <taxon>Pseudomonadati</taxon>
        <taxon>Planctomycetota</taxon>
        <taxon>Planctomycetia</taxon>
        <taxon>Pirellulales</taxon>
        <taxon>Lacipirellulaceae</taxon>
        <taxon>Bythopirellula</taxon>
    </lineage>
</organism>
<evidence type="ECO:0000313" key="6">
    <source>
        <dbReference type="EMBL" id="QEG35623.1"/>
    </source>
</evidence>
<feature type="domain" description="Molybdopterin oxidoreductase" evidence="4">
    <location>
        <begin position="111"/>
        <end position="479"/>
    </location>
</feature>
<proteinExistence type="predicted"/>
<dbReference type="KEGG" id="bgok:Pr1d_29250"/>
<dbReference type="GO" id="GO:0030151">
    <property type="term" value="F:molybdenum ion binding"/>
    <property type="evidence" value="ECO:0007669"/>
    <property type="project" value="InterPro"/>
</dbReference>
<dbReference type="Gene3D" id="3.40.228.10">
    <property type="entry name" value="Dimethylsulfoxide Reductase, domain 2"/>
    <property type="match status" value="1"/>
</dbReference>
<dbReference type="Pfam" id="PF00384">
    <property type="entry name" value="Molybdopterin"/>
    <property type="match status" value="1"/>
</dbReference>
<dbReference type="Pfam" id="PF01568">
    <property type="entry name" value="Molydop_binding"/>
    <property type="match status" value="1"/>
</dbReference>
<keyword evidence="1" id="KW-0479">Metal-binding</keyword>
<dbReference type="InterPro" id="IPR009010">
    <property type="entry name" value="Asp_de-COase-like_dom_sf"/>
</dbReference>
<evidence type="ECO:0000259" key="4">
    <source>
        <dbReference type="Pfam" id="PF00384"/>
    </source>
</evidence>
<name>A0A5B9QNQ8_9BACT</name>
<protein>
    <submittedName>
        <fullName evidence="6">Formate dehydrogenase H</fullName>
    </submittedName>
</protein>
<dbReference type="NCBIfam" id="TIGR01701">
    <property type="entry name" value="Fdhalpha-like"/>
    <property type="match status" value="1"/>
</dbReference>
<evidence type="ECO:0000256" key="2">
    <source>
        <dbReference type="ARBA" id="ARBA00023004"/>
    </source>
</evidence>
<dbReference type="GO" id="GO:0008863">
    <property type="term" value="F:formate dehydrogenase (NAD+) activity"/>
    <property type="evidence" value="ECO:0007669"/>
    <property type="project" value="InterPro"/>
</dbReference>
<evidence type="ECO:0000313" key="7">
    <source>
        <dbReference type="Proteomes" id="UP000323917"/>
    </source>
</evidence>
<gene>
    <name evidence="6" type="primary">fdhF</name>
    <name evidence="6" type="ORF">Pr1d_29250</name>
</gene>
<dbReference type="PANTHER" id="PTHR43105">
    <property type="entry name" value="RESPIRATORY NITRATE REDUCTASE"/>
    <property type="match status" value="1"/>
</dbReference>
<dbReference type="Gene3D" id="3.40.50.740">
    <property type="match status" value="1"/>
</dbReference>
<dbReference type="InterPro" id="IPR006656">
    <property type="entry name" value="Mopterin_OxRdtase"/>
</dbReference>
<dbReference type="PANTHER" id="PTHR43105:SF4">
    <property type="entry name" value="PROTEIN YDEP"/>
    <property type="match status" value="1"/>
</dbReference>
<accession>A0A5B9QNQ8</accession>
<dbReference type="AlphaFoldDB" id="A0A5B9QNQ8"/>
<dbReference type="Proteomes" id="UP000323917">
    <property type="component" value="Chromosome"/>
</dbReference>
<dbReference type="InterPro" id="IPR050123">
    <property type="entry name" value="Prok_molybdopt-oxidoreductase"/>
</dbReference>
<dbReference type="EMBL" id="CP042913">
    <property type="protein sequence ID" value="QEG35623.1"/>
    <property type="molecule type" value="Genomic_DNA"/>
</dbReference>
<evidence type="ECO:0000256" key="3">
    <source>
        <dbReference type="ARBA" id="ARBA00023014"/>
    </source>
</evidence>
<reference evidence="6 7" key="1">
    <citation type="submission" date="2019-08" db="EMBL/GenBank/DDBJ databases">
        <title>Deep-cultivation of Planctomycetes and their phenomic and genomic characterization uncovers novel biology.</title>
        <authorList>
            <person name="Wiegand S."/>
            <person name="Jogler M."/>
            <person name="Boedeker C."/>
            <person name="Pinto D."/>
            <person name="Vollmers J."/>
            <person name="Rivas-Marin E."/>
            <person name="Kohn T."/>
            <person name="Peeters S.H."/>
            <person name="Heuer A."/>
            <person name="Rast P."/>
            <person name="Oberbeckmann S."/>
            <person name="Bunk B."/>
            <person name="Jeske O."/>
            <person name="Meyerdierks A."/>
            <person name="Storesund J.E."/>
            <person name="Kallscheuer N."/>
            <person name="Luecker S."/>
            <person name="Lage O.M."/>
            <person name="Pohl T."/>
            <person name="Merkel B.J."/>
            <person name="Hornburger P."/>
            <person name="Mueller R.-W."/>
            <person name="Bruemmer F."/>
            <person name="Labrenz M."/>
            <person name="Spormann A.M."/>
            <person name="Op den Camp H."/>
            <person name="Overmann J."/>
            <person name="Amann R."/>
            <person name="Jetten M.S.M."/>
            <person name="Mascher T."/>
            <person name="Medema M.H."/>
            <person name="Devos D.P."/>
            <person name="Kaster A.-K."/>
            <person name="Ovreas L."/>
            <person name="Rohde M."/>
            <person name="Galperin M.Y."/>
            <person name="Jogler C."/>
        </authorList>
    </citation>
    <scope>NUCLEOTIDE SEQUENCE [LARGE SCALE GENOMIC DNA]</scope>
    <source>
        <strain evidence="6 7">Pr1d</strain>
    </source>
</reference>
<dbReference type="GO" id="GO:0045333">
    <property type="term" value="P:cellular respiration"/>
    <property type="evidence" value="ECO:0007669"/>
    <property type="project" value="UniProtKB-ARBA"/>
</dbReference>
<evidence type="ECO:0000259" key="5">
    <source>
        <dbReference type="Pfam" id="PF01568"/>
    </source>
</evidence>
<feature type="domain" description="Molybdopterin dinucleotide-binding" evidence="5">
    <location>
        <begin position="627"/>
        <end position="728"/>
    </location>
</feature>
<dbReference type="OrthoDB" id="9805142at2"/>
<dbReference type="SUPFAM" id="SSF53706">
    <property type="entry name" value="Formate dehydrogenase/DMSO reductase, domains 1-3"/>
    <property type="match status" value="1"/>
</dbReference>
<dbReference type="SUPFAM" id="SSF50692">
    <property type="entry name" value="ADC-like"/>
    <property type="match status" value="1"/>
</dbReference>
<dbReference type="Gene3D" id="2.40.40.20">
    <property type="match status" value="1"/>
</dbReference>
<dbReference type="PIRSF" id="PIRSF000144">
    <property type="entry name" value="CbbBc"/>
    <property type="match status" value="1"/>
</dbReference>
<keyword evidence="2" id="KW-0408">Iron</keyword>
<keyword evidence="3" id="KW-0411">Iron-sulfur</keyword>
<dbReference type="GO" id="GO:0043546">
    <property type="term" value="F:molybdopterin cofactor binding"/>
    <property type="evidence" value="ECO:0007669"/>
    <property type="project" value="InterPro"/>
</dbReference>
<keyword evidence="7" id="KW-1185">Reference proteome</keyword>
<dbReference type="GO" id="GO:0051539">
    <property type="term" value="F:4 iron, 4 sulfur cluster binding"/>
    <property type="evidence" value="ECO:0007669"/>
    <property type="project" value="InterPro"/>
</dbReference>
<dbReference type="GO" id="GO:0016020">
    <property type="term" value="C:membrane"/>
    <property type="evidence" value="ECO:0007669"/>
    <property type="project" value="TreeGrafter"/>
</dbReference>
<evidence type="ECO:0000256" key="1">
    <source>
        <dbReference type="ARBA" id="ARBA00022723"/>
    </source>
</evidence>
<dbReference type="InterPro" id="IPR006657">
    <property type="entry name" value="MoPterin_dinucl-bd_dom"/>
</dbReference>